<dbReference type="Proteomes" id="UP000595140">
    <property type="component" value="Unassembled WGS sequence"/>
</dbReference>
<protein>
    <submittedName>
        <fullName evidence="2">Uncharacterized protein</fullName>
    </submittedName>
</protein>
<organism evidence="2 3">
    <name type="scientific">Cuscuta campestris</name>
    <dbReference type="NCBI Taxonomy" id="132261"/>
    <lineage>
        <taxon>Eukaryota</taxon>
        <taxon>Viridiplantae</taxon>
        <taxon>Streptophyta</taxon>
        <taxon>Embryophyta</taxon>
        <taxon>Tracheophyta</taxon>
        <taxon>Spermatophyta</taxon>
        <taxon>Magnoliopsida</taxon>
        <taxon>eudicotyledons</taxon>
        <taxon>Gunneridae</taxon>
        <taxon>Pentapetalae</taxon>
        <taxon>asterids</taxon>
        <taxon>lamiids</taxon>
        <taxon>Solanales</taxon>
        <taxon>Convolvulaceae</taxon>
        <taxon>Cuscuteae</taxon>
        <taxon>Cuscuta</taxon>
        <taxon>Cuscuta subgen. Grammica</taxon>
        <taxon>Cuscuta sect. Cleistogrammica</taxon>
    </lineage>
</organism>
<keyword evidence="1" id="KW-1133">Transmembrane helix</keyword>
<dbReference type="OrthoDB" id="10632261at2759"/>
<dbReference type="AlphaFoldDB" id="A0A484NKE0"/>
<evidence type="ECO:0000313" key="3">
    <source>
        <dbReference type="Proteomes" id="UP000595140"/>
    </source>
</evidence>
<accession>A0A484NKE0</accession>
<gene>
    <name evidence="2" type="ORF">CCAM_LOCUS43299</name>
</gene>
<sequence>MDVDDDEEQWEKFRKWAAACVVAYATYAIFLISLIRGPNHKNDESIIERDYERQSLIRRLTNMNDEDCREQLRMRKGAFANLVNILRG</sequence>
<proteinExistence type="predicted"/>
<evidence type="ECO:0000313" key="2">
    <source>
        <dbReference type="EMBL" id="VFR01524.1"/>
    </source>
</evidence>
<keyword evidence="1" id="KW-0472">Membrane</keyword>
<reference evidence="2" key="1">
    <citation type="submission" date="2018-04" db="EMBL/GenBank/DDBJ databases">
        <authorList>
            <person name="Vogel A."/>
        </authorList>
    </citation>
    <scope>NUCLEOTIDE SEQUENCE [LARGE SCALE GENOMIC DNA]</scope>
</reference>
<keyword evidence="1" id="KW-0812">Transmembrane</keyword>
<dbReference type="EMBL" id="OOIL02006765">
    <property type="protein sequence ID" value="VFR01524.1"/>
    <property type="molecule type" value="Genomic_DNA"/>
</dbReference>
<evidence type="ECO:0000256" key="1">
    <source>
        <dbReference type="SAM" id="Phobius"/>
    </source>
</evidence>
<feature type="transmembrane region" description="Helical" evidence="1">
    <location>
        <begin position="16"/>
        <end position="35"/>
    </location>
</feature>
<keyword evidence="3" id="KW-1185">Reference proteome</keyword>
<name>A0A484NKE0_9ASTE</name>